<dbReference type="Pfam" id="PF05987">
    <property type="entry name" value="DUF898"/>
    <property type="match status" value="1"/>
</dbReference>
<comment type="caution">
    <text evidence="2">The sequence shown here is derived from an EMBL/GenBank/DDBJ whole genome shotgun (WGS) entry which is preliminary data.</text>
</comment>
<gene>
    <name evidence="2" type="ORF">PWYN_07615</name>
</gene>
<feature type="transmembrane region" description="Helical" evidence="1">
    <location>
        <begin position="75"/>
        <end position="101"/>
    </location>
</feature>
<evidence type="ECO:0000256" key="1">
    <source>
        <dbReference type="SAM" id="Phobius"/>
    </source>
</evidence>
<feature type="transmembrane region" description="Helical" evidence="1">
    <location>
        <begin position="27"/>
        <end position="54"/>
    </location>
</feature>
<evidence type="ECO:0000313" key="3">
    <source>
        <dbReference type="Proteomes" id="UP000029734"/>
    </source>
</evidence>
<reference evidence="2 3" key="2">
    <citation type="submission" date="2014-10" db="EMBL/GenBank/DDBJ databases">
        <title>Comparative genomics of the Paenibacillus odorifer group.</title>
        <authorList>
            <person name="Tsai Y.-C."/>
            <person name="Martin N."/>
            <person name="Korlach J."/>
            <person name="Wiedmann M."/>
        </authorList>
    </citation>
    <scope>NUCLEOTIDE SEQUENCE [LARGE SCALE GENOMIC DNA]</scope>
    <source>
        <strain evidence="2 3">DSM 18334</strain>
    </source>
</reference>
<evidence type="ECO:0000313" key="2">
    <source>
        <dbReference type="EMBL" id="KGE19234.1"/>
    </source>
</evidence>
<dbReference type="OrthoDB" id="637345at2"/>
<dbReference type="Proteomes" id="UP000029734">
    <property type="component" value="Unassembled WGS sequence"/>
</dbReference>
<name>A0A098M9K8_9BACL</name>
<keyword evidence="1" id="KW-0472">Membrane</keyword>
<dbReference type="STRING" id="268407.PWYN_07615"/>
<keyword evidence="1" id="KW-0812">Transmembrane</keyword>
<reference evidence="2 3" key="1">
    <citation type="submission" date="2014-08" db="EMBL/GenBank/DDBJ databases">
        <authorList>
            <person name="den Bakker H.C."/>
        </authorList>
    </citation>
    <scope>NUCLEOTIDE SEQUENCE [LARGE SCALE GENOMIC DNA]</scope>
    <source>
        <strain evidence="2 3">DSM 18334</strain>
    </source>
</reference>
<dbReference type="InterPro" id="IPR010295">
    <property type="entry name" value="DUF898"/>
</dbReference>
<dbReference type="EMBL" id="JQCR01000002">
    <property type="protein sequence ID" value="KGE19234.1"/>
    <property type="molecule type" value="Genomic_DNA"/>
</dbReference>
<dbReference type="AlphaFoldDB" id="A0A098M9K8"/>
<organism evidence="2 3">
    <name type="scientific">Paenibacillus wynnii</name>
    <dbReference type="NCBI Taxonomy" id="268407"/>
    <lineage>
        <taxon>Bacteria</taxon>
        <taxon>Bacillati</taxon>
        <taxon>Bacillota</taxon>
        <taxon>Bacilli</taxon>
        <taxon>Bacillales</taxon>
        <taxon>Paenibacillaceae</taxon>
        <taxon>Paenibacillus</taxon>
    </lineage>
</organism>
<keyword evidence="3" id="KW-1185">Reference proteome</keyword>
<proteinExistence type="predicted"/>
<keyword evidence="1" id="KW-1133">Transmembrane helix</keyword>
<dbReference type="eggNOG" id="COG4269">
    <property type="taxonomic scope" value="Bacteria"/>
</dbReference>
<accession>A0A098M9K8</accession>
<sequence>MMSAINMDTTVHYGRGESYFDGSLLEYVGWCLVGWLVTMCTLGICYPWSVVMIYRWKVEHTVVEGRRLRFEGTAVSLFGQWIKWLLLSIITLGIYGFWVFIKLEQWKTRNTYFQ</sequence>
<protein>
    <submittedName>
        <fullName evidence="2">Membrane protein</fullName>
    </submittedName>
</protein>